<keyword evidence="10" id="KW-0418">Kinase</keyword>
<dbReference type="InterPro" id="IPR050736">
    <property type="entry name" value="Sensor_HK_Regulatory"/>
</dbReference>
<dbReference type="SUPFAM" id="SSF47384">
    <property type="entry name" value="Homodimeric domain of signal transducing histidine kinase"/>
    <property type="match status" value="1"/>
</dbReference>
<evidence type="ECO:0000259" key="17">
    <source>
        <dbReference type="PROSITE" id="PS50839"/>
    </source>
</evidence>
<keyword evidence="14 15" id="KW-0472">Membrane</keyword>
<dbReference type="Proteomes" id="UP001321249">
    <property type="component" value="Unassembled WGS sequence"/>
</dbReference>
<evidence type="ECO:0000256" key="3">
    <source>
        <dbReference type="ARBA" id="ARBA00004314"/>
    </source>
</evidence>
<dbReference type="InterPro" id="IPR005467">
    <property type="entry name" value="His_kinase_dom"/>
</dbReference>
<dbReference type="PROSITE" id="PS50109">
    <property type="entry name" value="HIS_KIN"/>
    <property type="match status" value="1"/>
</dbReference>
<dbReference type="Gene3D" id="3.30.450.20">
    <property type="entry name" value="PAS domain"/>
    <property type="match status" value="1"/>
</dbReference>
<dbReference type="EMBL" id="CP046147">
    <property type="protein sequence ID" value="WFG39137.1"/>
    <property type="molecule type" value="Genomic_DNA"/>
</dbReference>
<protein>
    <recommendedName>
        <fullName evidence="4">histidine kinase</fullName>
        <ecNumber evidence="4">2.7.13.3</ecNumber>
    </recommendedName>
</protein>
<dbReference type="Gene3D" id="3.30.450.350">
    <property type="entry name" value="CHASE domain"/>
    <property type="match status" value="1"/>
</dbReference>
<evidence type="ECO:0000256" key="13">
    <source>
        <dbReference type="ARBA" id="ARBA00023012"/>
    </source>
</evidence>
<keyword evidence="11" id="KW-0067">ATP-binding</keyword>
<dbReference type="Pfam" id="PF02518">
    <property type="entry name" value="HATPase_c"/>
    <property type="match status" value="1"/>
</dbReference>
<dbReference type="PANTHER" id="PTHR43711:SF30">
    <property type="entry name" value="HISTIDINE KINASE"/>
    <property type="match status" value="1"/>
</dbReference>
<feature type="domain" description="CHASE" evidence="17">
    <location>
        <begin position="97"/>
        <end position="279"/>
    </location>
</feature>
<dbReference type="SMART" id="SM00388">
    <property type="entry name" value="HisKA"/>
    <property type="match status" value="1"/>
</dbReference>
<evidence type="ECO:0000256" key="11">
    <source>
        <dbReference type="ARBA" id="ARBA00022840"/>
    </source>
</evidence>
<dbReference type="Gene3D" id="1.10.287.130">
    <property type="match status" value="1"/>
</dbReference>
<feature type="transmembrane region" description="Helical" evidence="15">
    <location>
        <begin position="34"/>
        <end position="54"/>
    </location>
</feature>
<evidence type="ECO:0000256" key="12">
    <source>
        <dbReference type="ARBA" id="ARBA00022989"/>
    </source>
</evidence>
<evidence type="ECO:0000256" key="8">
    <source>
        <dbReference type="ARBA" id="ARBA00022692"/>
    </source>
</evidence>
<dbReference type="Pfam" id="PF03924">
    <property type="entry name" value="CHASE"/>
    <property type="match status" value="1"/>
</dbReference>
<evidence type="ECO:0000256" key="7">
    <source>
        <dbReference type="ARBA" id="ARBA00022679"/>
    </source>
</evidence>
<accession>A0AAJ5ZI20</accession>
<dbReference type="CDD" id="cd00082">
    <property type="entry name" value="HisKA"/>
    <property type="match status" value="1"/>
</dbReference>
<dbReference type="SUPFAM" id="SSF55874">
    <property type="entry name" value="ATPase domain of HSP90 chaperone/DNA topoisomerase II/histidine kinase"/>
    <property type="match status" value="1"/>
</dbReference>
<keyword evidence="7" id="KW-0808">Transferase</keyword>
<evidence type="ECO:0000256" key="5">
    <source>
        <dbReference type="ARBA" id="ARBA00022475"/>
    </source>
</evidence>
<dbReference type="InterPro" id="IPR004358">
    <property type="entry name" value="Sig_transdc_His_kin-like_C"/>
</dbReference>
<dbReference type="FunFam" id="3.30.565.10:FF:000023">
    <property type="entry name" value="PAS domain-containing sensor histidine kinase"/>
    <property type="match status" value="1"/>
</dbReference>
<keyword evidence="8 15" id="KW-0812">Transmembrane</keyword>
<proteinExistence type="predicted"/>
<evidence type="ECO:0000313" key="20">
    <source>
        <dbReference type="Proteomes" id="UP001219901"/>
    </source>
</evidence>
<dbReference type="Pfam" id="PF08448">
    <property type="entry name" value="PAS_4"/>
    <property type="match status" value="1"/>
</dbReference>
<organism evidence="19 20">
    <name type="scientific">Candidatus Lucifugimonas marina</name>
    <dbReference type="NCBI Taxonomy" id="3038979"/>
    <lineage>
        <taxon>Bacteria</taxon>
        <taxon>Bacillati</taxon>
        <taxon>Chloroflexota</taxon>
        <taxon>Dehalococcoidia</taxon>
        <taxon>SAR202 cluster</taxon>
        <taxon>Candidatus Lucifugimonadales</taxon>
        <taxon>Candidatus Lucifugimonadaceae</taxon>
        <taxon>Candidatus Lucifugimonas</taxon>
    </lineage>
</organism>
<keyword evidence="5" id="KW-1003">Cell membrane</keyword>
<dbReference type="FunFam" id="1.10.287.130:FF:000001">
    <property type="entry name" value="Two-component sensor histidine kinase"/>
    <property type="match status" value="1"/>
</dbReference>
<keyword evidence="6" id="KW-0597">Phosphoprotein</keyword>
<evidence type="ECO:0000259" key="16">
    <source>
        <dbReference type="PROSITE" id="PS50109"/>
    </source>
</evidence>
<dbReference type="GO" id="GO:0000155">
    <property type="term" value="F:phosphorelay sensor kinase activity"/>
    <property type="evidence" value="ECO:0007669"/>
    <property type="project" value="InterPro"/>
</dbReference>
<evidence type="ECO:0000256" key="10">
    <source>
        <dbReference type="ARBA" id="ARBA00022777"/>
    </source>
</evidence>
<keyword evidence="9" id="KW-0547">Nucleotide-binding</keyword>
<dbReference type="GO" id="GO:0045121">
    <property type="term" value="C:membrane raft"/>
    <property type="evidence" value="ECO:0007669"/>
    <property type="project" value="UniProtKB-SubCell"/>
</dbReference>
<dbReference type="InterPro" id="IPR003661">
    <property type="entry name" value="HisK_dim/P_dom"/>
</dbReference>
<reference evidence="20 21" key="1">
    <citation type="submission" date="2019-11" db="EMBL/GenBank/DDBJ databases">
        <authorList>
            <person name="Cho J.-C."/>
        </authorList>
    </citation>
    <scope>NUCLEOTIDE SEQUENCE [LARGE SCALE GENOMIC DNA]</scope>
    <source>
        <strain evidence="19 20">JH1073</strain>
        <strain evidence="18 21">JH702</strain>
    </source>
</reference>
<dbReference type="GO" id="GO:0005524">
    <property type="term" value="F:ATP binding"/>
    <property type="evidence" value="ECO:0007669"/>
    <property type="project" value="UniProtKB-KW"/>
</dbReference>
<dbReference type="InterPro" id="IPR013656">
    <property type="entry name" value="PAS_4"/>
</dbReference>
<dbReference type="InterPro" id="IPR035965">
    <property type="entry name" value="PAS-like_dom_sf"/>
</dbReference>
<dbReference type="InterPro" id="IPR003594">
    <property type="entry name" value="HATPase_dom"/>
</dbReference>
<dbReference type="Proteomes" id="UP001219901">
    <property type="component" value="Chromosome"/>
</dbReference>
<feature type="domain" description="Histidine kinase" evidence="16">
    <location>
        <begin position="497"/>
        <end position="716"/>
    </location>
</feature>
<dbReference type="Gene3D" id="3.30.565.10">
    <property type="entry name" value="Histidine kinase-like ATPase, C-terminal domain"/>
    <property type="match status" value="1"/>
</dbReference>
<dbReference type="AlphaFoldDB" id="A0AAJ5ZI20"/>
<dbReference type="GO" id="GO:0005886">
    <property type="term" value="C:plasma membrane"/>
    <property type="evidence" value="ECO:0007669"/>
    <property type="project" value="UniProtKB-SubCell"/>
</dbReference>
<evidence type="ECO:0000256" key="6">
    <source>
        <dbReference type="ARBA" id="ARBA00022553"/>
    </source>
</evidence>
<dbReference type="InterPro" id="IPR036097">
    <property type="entry name" value="HisK_dim/P_sf"/>
</dbReference>
<dbReference type="PRINTS" id="PR00344">
    <property type="entry name" value="BCTRLSENSOR"/>
</dbReference>
<evidence type="ECO:0000256" key="9">
    <source>
        <dbReference type="ARBA" id="ARBA00022741"/>
    </source>
</evidence>
<sequence>MANPAIPRILRQNDQSTSVRENGSGHLLQRLPSFAAAATLAMLLAMTLATAISIRSINQSQSDLRFEELIDSISLEVDSEFNKSLSELAAIRGFLEAADDVTPAQFRIFASALERENWSVHALGFIKKVGAGDTDEFNVMMSEQLHDEFELESGGYRSYYLPVAFTYPETLGILNPGEDLIFHPRYTPLMSRAELERKIVASPPVPSASNPHDQAVVLVFTPIFSQSADSFGTSELRGFGTGVYRVADFLAGSVERAELGDIDFRVVDVSDGGEGQEVFPVPNGETNRYWAAGTSHVVELNLAGRDWQLQFSQPEGYGITQLESQLWLIVLGAGLVITGLATVSMYSLIAGRQSIQSDLTLMTSRMNILLDSALESILLVGDDDRIVWANQSYANVFGFDHPDSIIGAEWESTRAGVGVKYANRRKFMSRITAINDNQELAVTSEDIQITAPEARTLSMTSAPATSSDSEYLGRLWVFRDVTQERTVDRSKSEFVSMVSHELRTPLTSLTGFLELVLDGAGGEVNPGMERLLNKAHSNGLRLSRLVADLLDISRLEAGNLGLELGEVSLQGLISELAEAMDPQLSEKQLDIKVKIPGKMRAVWADKERCVQVFSNLLTNAIRYTPEGGQITISGKLLRDRAEITVRDTGEGIRPENQARIFDKFVRIANNGKRPPGSTGLGLAITKTLVETQGGSIRLESEFGKGSAFTVALPTAERPE</sequence>
<dbReference type="EC" id="2.7.13.3" evidence="4"/>
<reference evidence="20" key="3">
    <citation type="submission" date="2023-06" db="EMBL/GenBank/DDBJ databases">
        <title>Pangenomics reveal diversification of enzyme families and niche specialization in globally abundant SAR202 bacteria.</title>
        <authorList>
            <person name="Saw J.H.W."/>
        </authorList>
    </citation>
    <scope>NUCLEOTIDE SEQUENCE [LARGE SCALE GENOMIC DNA]</scope>
    <source>
        <strain evidence="20">JH1073</strain>
    </source>
</reference>
<dbReference type="EMBL" id="WMBE01000001">
    <property type="protein sequence ID" value="MDG0866141.1"/>
    <property type="molecule type" value="Genomic_DNA"/>
</dbReference>
<comment type="catalytic activity">
    <reaction evidence="1">
        <text>ATP + protein L-histidine = ADP + protein N-phospho-L-histidine.</text>
        <dbReference type="EC" id="2.7.13.3"/>
    </reaction>
</comment>
<evidence type="ECO:0000256" key="14">
    <source>
        <dbReference type="ARBA" id="ARBA00023136"/>
    </source>
</evidence>
<dbReference type="PANTHER" id="PTHR43711">
    <property type="entry name" value="TWO-COMPONENT HISTIDINE KINASE"/>
    <property type="match status" value="1"/>
</dbReference>
<evidence type="ECO:0000256" key="1">
    <source>
        <dbReference type="ARBA" id="ARBA00000085"/>
    </source>
</evidence>
<reference evidence="19" key="2">
    <citation type="journal article" date="2023" name="Nat. Commun.">
        <title>Cultivation of marine bacteria of the SAR202 clade.</title>
        <authorList>
            <person name="Lim Y."/>
            <person name="Seo J.H."/>
            <person name="Giovannoni S.J."/>
            <person name="Kang I."/>
            <person name="Cho J.C."/>
        </authorList>
    </citation>
    <scope>NUCLEOTIDE SEQUENCE</scope>
    <source>
        <strain evidence="19">JH1073</strain>
    </source>
</reference>
<dbReference type="Pfam" id="PF00512">
    <property type="entry name" value="HisKA"/>
    <property type="match status" value="1"/>
</dbReference>
<dbReference type="RefSeq" id="WP_342822527.1">
    <property type="nucleotide sequence ID" value="NZ_CP046146.1"/>
</dbReference>
<name>A0AAJ5ZI20_9CHLR</name>
<feature type="transmembrane region" description="Helical" evidence="15">
    <location>
        <begin position="326"/>
        <end position="349"/>
    </location>
</feature>
<dbReference type="SMART" id="SM00387">
    <property type="entry name" value="HATPase_c"/>
    <property type="match status" value="1"/>
</dbReference>
<gene>
    <name evidence="18" type="ORF">GKO46_03535</name>
    <name evidence="19" type="ORF">GKO48_05725</name>
</gene>
<evidence type="ECO:0000256" key="15">
    <source>
        <dbReference type="SAM" id="Phobius"/>
    </source>
</evidence>
<dbReference type="InterPro" id="IPR036890">
    <property type="entry name" value="HATPase_C_sf"/>
</dbReference>
<dbReference type="SMART" id="SM01079">
    <property type="entry name" value="CHASE"/>
    <property type="match status" value="1"/>
</dbReference>
<keyword evidence="13" id="KW-0902">Two-component regulatory system</keyword>
<dbReference type="SUPFAM" id="SSF55785">
    <property type="entry name" value="PYP-like sensor domain (PAS domain)"/>
    <property type="match status" value="1"/>
</dbReference>
<evidence type="ECO:0000313" key="19">
    <source>
        <dbReference type="EMBL" id="WFG39137.1"/>
    </source>
</evidence>
<keyword evidence="20" id="KW-1185">Reference proteome</keyword>
<evidence type="ECO:0000313" key="18">
    <source>
        <dbReference type="EMBL" id="MDG0866141.1"/>
    </source>
</evidence>
<keyword evidence="12 15" id="KW-1133">Transmembrane helix</keyword>
<evidence type="ECO:0000256" key="2">
    <source>
        <dbReference type="ARBA" id="ARBA00004236"/>
    </source>
</evidence>
<dbReference type="InterPro" id="IPR042240">
    <property type="entry name" value="CHASE_sf"/>
</dbReference>
<comment type="subcellular location">
    <subcellularLocation>
        <location evidence="2">Cell membrane</location>
    </subcellularLocation>
    <subcellularLocation>
        <location evidence="3">Membrane raft</location>
        <topology evidence="3">Multi-pass membrane protein</topology>
    </subcellularLocation>
</comment>
<evidence type="ECO:0000313" key="21">
    <source>
        <dbReference type="Proteomes" id="UP001321249"/>
    </source>
</evidence>
<dbReference type="InterPro" id="IPR006189">
    <property type="entry name" value="CHASE_dom"/>
</dbReference>
<dbReference type="PROSITE" id="PS50839">
    <property type="entry name" value="CHASE"/>
    <property type="match status" value="1"/>
</dbReference>
<evidence type="ECO:0000256" key="4">
    <source>
        <dbReference type="ARBA" id="ARBA00012438"/>
    </source>
</evidence>